<name>A0ABW5FHC2_9BACL</name>
<dbReference type="GO" id="GO:0016746">
    <property type="term" value="F:acyltransferase activity"/>
    <property type="evidence" value="ECO:0007669"/>
    <property type="project" value="UniProtKB-KW"/>
</dbReference>
<dbReference type="RefSeq" id="WP_379256944.1">
    <property type="nucleotide sequence ID" value="NZ_JBHSVQ010000001.1"/>
</dbReference>
<dbReference type="InterPro" id="IPR016181">
    <property type="entry name" value="Acyl_CoA_acyltransferase"/>
</dbReference>
<organism evidence="2 3">
    <name type="scientific">Paenibacillus rhizoplanae</name>
    <dbReference type="NCBI Taxonomy" id="1917181"/>
    <lineage>
        <taxon>Bacteria</taxon>
        <taxon>Bacillati</taxon>
        <taxon>Bacillota</taxon>
        <taxon>Bacilli</taxon>
        <taxon>Bacillales</taxon>
        <taxon>Paenibacillaceae</taxon>
        <taxon>Paenibacillus</taxon>
    </lineage>
</organism>
<dbReference type="InterPro" id="IPR000182">
    <property type="entry name" value="GNAT_dom"/>
</dbReference>
<evidence type="ECO:0000313" key="3">
    <source>
        <dbReference type="Proteomes" id="UP001597448"/>
    </source>
</evidence>
<gene>
    <name evidence="2" type="ORF">ACFSX3_31525</name>
</gene>
<accession>A0ABW5FHC2</accession>
<feature type="domain" description="N-acetyltransferase" evidence="1">
    <location>
        <begin position="5"/>
        <end position="168"/>
    </location>
</feature>
<reference evidence="3" key="1">
    <citation type="journal article" date="2019" name="Int. J. Syst. Evol. Microbiol.">
        <title>The Global Catalogue of Microorganisms (GCM) 10K type strain sequencing project: providing services to taxonomists for standard genome sequencing and annotation.</title>
        <authorList>
            <consortium name="The Broad Institute Genomics Platform"/>
            <consortium name="The Broad Institute Genome Sequencing Center for Infectious Disease"/>
            <person name="Wu L."/>
            <person name="Ma J."/>
        </authorList>
    </citation>
    <scope>NUCLEOTIDE SEQUENCE [LARGE SCALE GENOMIC DNA]</scope>
    <source>
        <strain evidence="3">CCM 8725</strain>
    </source>
</reference>
<dbReference type="Proteomes" id="UP001597448">
    <property type="component" value="Unassembled WGS sequence"/>
</dbReference>
<keyword evidence="2" id="KW-0808">Transferase</keyword>
<dbReference type="PANTHER" id="PTHR43792:SF1">
    <property type="entry name" value="N-ACETYLTRANSFERASE DOMAIN-CONTAINING PROTEIN"/>
    <property type="match status" value="1"/>
</dbReference>
<dbReference type="SUPFAM" id="SSF55729">
    <property type="entry name" value="Acyl-CoA N-acyltransferases (Nat)"/>
    <property type="match status" value="1"/>
</dbReference>
<sequence>MNARITLSPVTPDDIDFITDLESNASLWPFEDMLPTDKEAVRKTVAERIHSDWHRQFLIRLATPEATPVGEVHIHWYIKERESWELGYSLFAEYRGQGYCTEAAQLALKLAFKECKAHKVVAMCNEYNTSSIKVLDRLGMVREGVFREEIHWNNQWVNQYFYAILDREYQAITGIR</sequence>
<evidence type="ECO:0000259" key="1">
    <source>
        <dbReference type="PROSITE" id="PS51186"/>
    </source>
</evidence>
<dbReference type="InterPro" id="IPR051531">
    <property type="entry name" value="N-acetyltransferase"/>
</dbReference>
<keyword evidence="2" id="KW-0012">Acyltransferase</keyword>
<evidence type="ECO:0000313" key="2">
    <source>
        <dbReference type="EMBL" id="MFD2414384.1"/>
    </source>
</evidence>
<keyword evidence="3" id="KW-1185">Reference proteome</keyword>
<dbReference type="EC" id="2.3.-.-" evidence="2"/>
<dbReference type="PANTHER" id="PTHR43792">
    <property type="entry name" value="GNAT FAMILY, PUTATIVE (AFU_ORTHOLOGUE AFUA_3G00765)-RELATED-RELATED"/>
    <property type="match status" value="1"/>
</dbReference>
<dbReference type="EMBL" id="JBHUKY010000102">
    <property type="protein sequence ID" value="MFD2414384.1"/>
    <property type="molecule type" value="Genomic_DNA"/>
</dbReference>
<dbReference type="PROSITE" id="PS51186">
    <property type="entry name" value="GNAT"/>
    <property type="match status" value="1"/>
</dbReference>
<proteinExistence type="predicted"/>
<comment type="caution">
    <text evidence="2">The sequence shown here is derived from an EMBL/GenBank/DDBJ whole genome shotgun (WGS) entry which is preliminary data.</text>
</comment>
<dbReference type="Pfam" id="PF13302">
    <property type="entry name" value="Acetyltransf_3"/>
    <property type="match status" value="1"/>
</dbReference>
<protein>
    <submittedName>
        <fullName evidence="2">GNAT family N-acetyltransferase</fullName>
        <ecNumber evidence="2">2.3.-.-</ecNumber>
    </submittedName>
</protein>
<dbReference type="Gene3D" id="3.40.630.30">
    <property type="match status" value="1"/>
</dbReference>